<gene>
    <name evidence="1" type="ORF">Indivirus_9_10</name>
</gene>
<protein>
    <submittedName>
        <fullName evidence="1">Deoxyribodipyrimidine photolyase-related protein</fullName>
    </submittedName>
</protein>
<evidence type="ECO:0000313" key="1">
    <source>
        <dbReference type="EMBL" id="ARF10033.1"/>
    </source>
</evidence>
<keyword evidence="1" id="KW-0456">Lyase</keyword>
<dbReference type="InterPro" id="IPR007357">
    <property type="entry name" value="PhrB-like"/>
</dbReference>
<dbReference type="SUPFAM" id="SSF48173">
    <property type="entry name" value="Cryptochrome/photolyase FAD-binding domain"/>
    <property type="match status" value="1"/>
</dbReference>
<dbReference type="PANTHER" id="PTHR38657:SF1">
    <property type="entry name" value="SLR1343 PROTEIN"/>
    <property type="match status" value="1"/>
</dbReference>
<dbReference type="GO" id="GO:0016829">
    <property type="term" value="F:lyase activity"/>
    <property type="evidence" value="ECO:0007669"/>
    <property type="project" value="UniProtKB-KW"/>
</dbReference>
<proteinExistence type="predicted"/>
<name>A0A1V0SE91_9VIRU</name>
<reference evidence="1" key="1">
    <citation type="journal article" date="2017" name="Science">
        <title>Giant viruses with an expanded complement of translation system components.</title>
        <authorList>
            <person name="Schulz F."/>
            <person name="Yutin N."/>
            <person name="Ivanova N.N."/>
            <person name="Ortega D.R."/>
            <person name="Lee T.K."/>
            <person name="Vierheilig J."/>
            <person name="Daims H."/>
            <person name="Horn M."/>
            <person name="Wagner M."/>
            <person name="Jensen G.J."/>
            <person name="Kyrpides N.C."/>
            <person name="Koonin E.V."/>
            <person name="Woyke T."/>
        </authorList>
    </citation>
    <scope>NUCLEOTIDE SEQUENCE</scope>
    <source>
        <strain evidence="1">ILV1</strain>
    </source>
</reference>
<dbReference type="Gene3D" id="1.10.10.1710">
    <property type="entry name" value="Deoxyribodipyrimidine photolyase-related"/>
    <property type="match status" value="1"/>
</dbReference>
<dbReference type="EMBL" id="KY684093">
    <property type="protein sequence ID" value="ARF10033.1"/>
    <property type="molecule type" value="Genomic_DNA"/>
</dbReference>
<dbReference type="Gene3D" id="1.25.40.80">
    <property type="match status" value="1"/>
</dbReference>
<dbReference type="Pfam" id="PF04244">
    <property type="entry name" value="DPRP"/>
    <property type="match status" value="1"/>
</dbReference>
<dbReference type="InterPro" id="IPR052551">
    <property type="entry name" value="UV-DNA_repair_photolyase"/>
</dbReference>
<dbReference type="PANTHER" id="PTHR38657">
    <property type="entry name" value="SLR1343 PROTEIN"/>
    <property type="match status" value="1"/>
</dbReference>
<dbReference type="Gene3D" id="1.10.579.10">
    <property type="entry name" value="DNA Cyclobutane Dipyrimidine Photolyase, subunit A, domain 3"/>
    <property type="match status" value="1"/>
</dbReference>
<dbReference type="InterPro" id="IPR036134">
    <property type="entry name" value="Crypto/Photolyase_FAD-like_sf"/>
</dbReference>
<dbReference type="InterPro" id="IPR014729">
    <property type="entry name" value="Rossmann-like_a/b/a_fold"/>
</dbReference>
<organism evidence="1">
    <name type="scientific">Indivirus ILV1</name>
    <dbReference type="NCBI Taxonomy" id="1977633"/>
    <lineage>
        <taxon>Viruses</taxon>
        <taxon>Varidnaviria</taxon>
        <taxon>Bamfordvirae</taxon>
        <taxon>Nucleocytoviricota</taxon>
        <taxon>Megaviricetes</taxon>
        <taxon>Imitervirales</taxon>
        <taxon>Mimiviridae</taxon>
        <taxon>Klosneuvirinae</taxon>
        <taxon>Indivirus</taxon>
    </lineage>
</organism>
<accession>A0A1V0SE91</accession>
<dbReference type="Gene3D" id="3.40.50.620">
    <property type="entry name" value="HUPs"/>
    <property type="match status" value="1"/>
</dbReference>
<sequence length="491" mass="59088">MDTVLVLPTQLFEDNKLISHDSHVYIYEHPVYFTDYNYHKLKLIMHRASMKYYQDYIKKKYKCKVTYLEYNDNPNSLFKNKRIDFYDPVDFNVMNDLKKNSKKNNTELFAHDTPAFLCTMTDLTEYFDHGGKFHQTSFYIWQRKRLGILITKDDKPSGGKWTYDSKNRLPFPKDFKKDAKFKNNQSKYINEAKKYIELHFNNNPGESDYYLPINHKSAKEHLSIFLKERLECFGPYQDAVRKDIVFGCHSVLSPLINIGLLTPKYVVDEIVKYKKIKLESLEGIIRQIIGWRDYMRMVYMFKHQELIKTNHFGHKRIIGKEWYNGETKMEIMSDLIKKVLKYGYAHHIERLMYLGNFMLLNEFKPKDIHDWFMCMFLDSYHVFMETNVYGMSQYACGPIMSTRPYFSSSNYISKMSNYKRNKDIYNKIKLGNDEYEWYEIWDALYYNFINNHKKEFSKNYAIASAVSHWNNKNKNEQNELLKIAKDYLKKY</sequence>